<protein>
    <submittedName>
        <fullName evidence="1">Uncharacterized protein</fullName>
    </submittedName>
</protein>
<dbReference type="Proteomes" id="UP000424080">
    <property type="component" value="Segment"/>
</dbReference>
<evidence type="ECO:0000313" key="1">
    <source>
        <dbReference type="EMBL" id="BBI90778.1"/>
    </source>
</evidence>
<reference evidence="1 2" key="1">
    <citation type="journal article" date="2019" name="Arch. Virol.">
        <title>A novel jumbo Tenacibaculum maritimum lytic phage with head-fiber-like appendages.</title>
        <authorList>
            <person name="Kawato Y."/>
            <person name="Istiqomah I."/>
            <person name="Gaafar A.Y."/>
            <person name="Hanaoka M."/>
            <person name="Ishimaru K."/>
            <person name="Yasuike M."/>
            <person name="Nishiki I."/>
            <person name="Nakamura Y."/>
            <person name="Fujiwara A."/>
            <person name="Nakai T."/>
        </authorList>
    </citation>
    <scope>NUCLEOTIDE SEQUENCE [LARGE SCALE GENOMIC DNA]</scope>
    <source>
        <strain evidence="1 2">PTm5</strain>
    </source>
</reference>
<dbReference type="EMBL" id="AP019525">
    <property type="protein sequence ID" value="BBI90778.1"/>
    <property type="molecule type" value="Genomic_DNA"/>
</dbReference>
<evidence type="ECO:0000313" key="2">
    <source>
        <dbReference type="Proteomes" id="UP000424080"/>
    </source>
</evidence>
<sequence length="319" mass="37281">MKQLQEILTHSDTERLKMVFGKRTKDVTDWLFKNDEVVTIVPTNKSGVIGYDCFIKEINLRPNSIEINYDILDSILSGDELKFGYNTTNQSTHNLSIGYNACTIMLPDSIPLYKPYINLAWCPMKDITTYELARCMTFINVPVFKTSLMNYLRNVKGTLKLLVMEIKKYTILGMMIKYLNENDFVIRQELIYYIKHNHDCNITGTIDNFRNYFTQAGYLEKIGRGKYKVIKKPSYDLTTTQLRKEAYPNYIPWKVLSEMEDLFTDFSIDYTQDVILLNDSHLSVIMNPKTKHKRFLGYSIRSVAESYARNKNKTIKFAQ</sequence>
<name>A0A5S9HXM5_9CAUD</name>
<accession>A0A5S9HXM5</accession>
<organism evidence="1 2">
    <name type="scientific">Tenacibaculum phage PTm5</name>
    <dbReference type="NCBI Taxonomy" id="2547426"/>
    <lineage>
        <taxon>Viruses</taxon>
        <taxon>Duplodnaviria</taxon>
        <taxon>Heunggongvirae</taxon>
        <taxon>Uroviricota</taxon>
        <taxon>Caudoviricetes</taxon>
        <taxon>Shirahamavirus</taxon>
        <taxon>Shirahamavirus PTm1</taxon>
    </lineage>
</organism>
<proteinExistence type="predicted"/>